<name>A0A0A9GIH1_ARUDO</name>
<evidence type="ECO:0000256" key="1">
    <source>
        <dbReference type="SAM" id="MobiDB-lite"/>
    </source>
</evidence>
<protein>
    <submittedName>
        <fullName evidence="2">Uncharacterized protein</fullName>
    </submittedName>
</protein>
<sequence>MELVWRQLPPRCGGDSRARGGGIVARGGLMVWEGGASSPSPLASPIGPSPSVHTSGERGAWAAAACVDRGGASDGRGRVRVRPHAGPSPGHAKPAGRLLVEEADDTHAGAVPAGQGYRRGRAGHVRLTRVMAQGHRQPLLPWPLRRALKCRGHACTSPCRTASSMTSRPSGIPRARRDEEGSEYTNDGTVDINQNPALKRSMGNWRTCFLF</sequence>
<dbReference type="EMBL" id="GBRH01175565">
    <property type="protein sequence ID" value="JAE22331.1"/>
    <property type="molecule type" value="Transcribed_RNA"/>
</dbReference>
<organism evidence="2">
    <name type="scientific">Arundo donax</name>
    <name type="common">Giant reed</name>
    <name type="synonym">Donax arundinaceus</name>
    <dbReference type="NCBI Taxonomy" id="35708"/>
    <lineage>
        <taxon>Eukaryota</taxon>
        <taxon>Viridiplantae</taxon>
        <taxon>Streptophyta</taxon>
        <taxon>Embryophyta</taxon>
        <taxon>Tracheophyta</taxon>
        <taxon>Spermatophyta</taxon>
        <taxon>Magnoliopsida</taxon>
        <taxon>Liliopsida</taxon>
        <taxon>Poales</taxon>
        <taxon>Poaceae</taxon>
        <taxon>PACMAD clade</taxon>
        <taxon>Arundinoideae</taxon>
        <taxon>Arundineae</taxon>
        <taxon>Arundo</taxon>
    </lineage>
</organism>
<feature type="region of interest" description="Disordered" evidence="1">
    <location>
        <begin position="72"/>
        <end position="94"/>
    </location>
</feature>
<proteinExistence type="predicted"/>
<evidence type="ECO:0000313" key="2">
    <source>
        <dbReference type="EMBL" id="JAE22331.1"/>
    </source>
</evidence>
<dbReference type="AlphaFoldDB" id="A0A0A9GIH1"/>
<accession>A0A0A9GIH1</accession>
<reference evidence="2" key="1">
    <citation type="submission" date="2014-09" db="EMBL/GenBank/DDBJ databases">
        <authorList>
            <person name="Magalhaes I.L.F."/>
            <person name="Oliveira U."/>
            <person name="Santos F.R."/>
            <person name="Vidigal T.H.D.A."/>
            <person name="Brescovit A.D."/>
            <person name="Santos A.J."/>
        </authorList>
    </citation>
    <scope>NUCLEOTIDE SEQUENCE</scope>
    <source>
        <tissue evidence="2">Shoot tissue taken approximately 20 cm above the soil surface</tissue>
    </source>
</reference>
<feature type="region of interest" description="Disordered" evidence="1">
    <location>
        <begin position="160"/>
        <end position="190"/>
    </location>
</feature>
<feature type="compositionally biased region" description="Polar residues" evidence="1">
    <location>
        <begin position="160"/>
        <end position="169"/>
    </location>
</feature>
<reference evidence="2" key="2">
    <citation type="journal article" date="2015" name="Data Brief">
        <title>Shoot transcriptome of the giant reed, Arundo donax.</title>
        <authorList>
            <person name="Barrero R.A."/>
            <person name="Guerrero F.D."/>
            <person name="Moolhuijzen P."/>
            <person name="Goolsby J.A."/>
            <person name="Tidwell J."/>
            <person name="Bellgard S.E."/>
            <person name="Bellgard M.I."/>
        </authorList>
    </citation>
    <scope>NUCLEOTIDE SEQUENCE</scope>
    <source>
        <tissue evidence="2">Shoot tissue taken approximately 20 cm above the soil surface</tissue>
    </source>
</reference>